<evidence type="ECO:0000313" key="3">
    <source>
        <dbReference type="Proteomes" id="UP000283269"/>
    </source>
</evidence>
<keyword evidence="1" id="KW-1133">Transmembrane helix</keyword>
<dbReference type="AlphaFoldDB" id="A0A409WWC3"/>
<protein>
    <recommendedName>
        <fullName evidence="4">Amidohydrolase-related domain-containing protein</fullName>
    </recommendedName>
</protein>
<evidence type="ECO:0008006" key="4">
    <source>
        <dbReference type="Google" id="ProtNLM"/>
    </source>
</evidence>
<keyword evidence="1" id="KW-0472">Membrane</keyword>
<dbReference type="EMBL" id="NHYD01003093">
    <property type="protein sequence ID" value="PPQ82808.1"/>
    <property type="molecule type" value="Genomic_DNA"/>
</dbReference>
<dbReference type="InParanoid" id="A0A409WWC3"/>
<dbReference type="GO" id="GO:0006145">
    <property type="term" value="P:purine nucleobase catabolic process"/>
    <property type="evidence" value="ECO:0007669"/>
    <property type="project" value="TreeGrafter"/>
</dbReference>
<organism evidence="2 3">
    <name type="scientific">Psilocybe cyanescens</name>
    <dbReference type="NCBI Taxonomy" id="93625"/>
    <lineage>
        <taxon>Eukaryota</taxon>
        <taxon>Fungi</taxon>
        <taxon>Dikarya</taxon>
        <taxon>Basidiomycota</taxon>
        <taxon>Agaricomycotina</taxon>
        <taxon>Agaricomycetes</taxon>
        <taxon>Agaricomycetidae</taxon>
        <taxon>Agaricales</taxon>
        <taxon>Agaricineae</taxon>
        <taxon>Strophariaceae</taxon>
        <taxon>Psilocybe</taxon>
    </lineage>
</organism>
<dbReference type="InterPro" id="IPR032466">
    <property type="entry name" value="Metal_Hydrolase"/>
</dbReference>
<comment type="caution">
    <text evidence="2">The sequence shown here is derived from an EMBL/GenBank/DDBJ whole genome shotgun (WGS) entry which is preliminary data.</text>
</comment>
<dbReference type="OrthoDB" id="10258955at2759"/>
<gene>
    <name evidence="2" type="ORF">CVT25_009185</name>
</gene>
<dbReference type="InterPro" id="IPR050138">
    <property type="entry name" value="DHOase/Allantoinase_Hydrolase"/>
</dbReference>
<evidence type="ECO:0000256" key="1">
    <source>
        <dbReference type="SAM" id="Phobius"/>
    </source>
</evidence>
<dbReference type="PANTHER" id="PTHR43668:SF5">
    <property type="entry name" value="AMIDOHYDROLASE 3 DOMAIN-CONTAINING PROTEIN"/>
    <property type="match status" value="1"/>
</dbReference>
<dbReference type="STRING" id="93625.A0A409WWC3"/>
<feature type="transmembrane region" description="Helical" evidence="1">
    <location>
        <begin position="24"/>
        <end position="45"/>
    </location>
</feature>
<dbReference type="SUPFAM" id="SSF51338">
    <property type="entry name" value="Composite domain of metallo-dependent hydrolases"/>
    <property type="match status" value="1"/>
</dbReference>
<proteinExistence type="predicted"/>
<sequence length="972" mass="104515">MEKLPNYNERHAPRRGSSKGPRRLLGLVVAACIAQSIFVFSHGFFGLSPSHSTALPELQAHHAALIAKCQDIHTPAGPPPSFNTAERVKGSSDRWVPGTPPTLLKNAKIWTGARNGTEVVFGDVLLDKGLILAVGYIPPNLLETTKMDNGGADIRVMDVGGKWVTPGLVDLHSHIGVSSSPGLRGASDGNSRKAPILPWLRSIDGLNTHDESYQLAMAGGVTTAQILPGSANNIGGQAFVIKLLPTEERSTTSKVLEPPLSLTHLPNGTDYIRWRHMKHACGENPDRLYGQTRMDGQWNFRHAYDEARKIRDAQDAFCAKVESSEWTSLTGKENFPEELQWESLVDVLRGRVKAVDLDGIVRLSNEFQFPVASFHHAGETYLVPDLLKKTWGGAPSIALFASNFRKKREAYRGSEFAPRILAEHGIPVVMKSDHPVVNSRYLLFEAQQAHYYGLNPALALASVTSVPARAAGLGHRKTQDLTQVDLLLTYSYIVVWDSHPLSLGSTPEQVYVDGIPQLSDPHVLHKPAPFQELPEVPNWDKEKNDTVEWEGLPPLQGTQLVGKVVVSGIKSLVGFNEINVEDGGQLETVFDDEAGLGRTVVVHDGKIVCIQRSADSCAEEMSGNSVNYIDLEGGSIAPGLTTYGSPLGLVEIRLEPSTNDGNVLDPLVNGDLPYLLSGKASIIRAMDGLAFEGRNLLLAHRGGVTTSVTPPSGSGFLQGISAAFRTGSQNALGRGAIIQSETALHVTISLSLPVSVSTQIAALRSLLFGSVGSSHIHESATADPWNRVRKGKIPLVVSVENADIITTLLSLKREYEIHSGQKLKLTLSGGSEAHLLAKQIASAGVSVILTSSRPYPSTWESRRILPGPPLSQQSSLTTLLDAGVNVALGVVNESGARNTRFEIAWAALEANGTISKSQAIALASSNLHKALGVKLHKFSIPDLILYSGGSVIDFESKAVGVLSAERGIVETF</sequence>
<keyword evidence="3" id="KW-1185">Reference proteome</keyword>
<reference evidence="2 3" key="1">
    <citation type="journal article" date="2018" name="Evol. Lett.">
        <title>Horizontal gene cluster transfer increased hallucinogenic mushroom diversity.</title>
        <authorList>
            <person name="Reynolds H.T."/>
            <person name="Vijayakumar V."/>
            <person name="Gluck-Thaler E."/>
            <person name="Korotkin H.B."/>
            <person name="Matheny P.B."/>
            <person name="Slot J.C."/>
        </authorList>
    </citation>
    <scope>NUCLEOTIDE SEQUENCE [LARGE SCALE GENOMIC DNA]</scope>
    <source>
        <strain evidence="2 3">2631</strain>
    </source>
</reference>
<name>A0A409WWC3_PSICY</name>
<keyword evidence="1" id="KW-0812">Transmembrane</keyword>
<dbReference type="InterPro" id="IPR011059">
    <property type="entry name" value="Metal-dep_hydrolase_composite"/>
</dbReference>
<dbReference type="Proteomes" id="UP000283269">
    <property type="component" value="Unassembled WGS sequence"/>
</dbReference>
<dbReference type="Gene3D" id="3.20.20.140">
    <property type="entry name" value="Metal-dependent hydrolases"/>
    <property type="match status" value="2"/>
</dbReference>
<dbReference type="GO" id="GO:0004038">
    <property type="term" value="F:allantoinase activity"/>
    <property type="evidence" value="ECO:0007669"/>
    <property type="project" value="TreeGrafter"/>
</dbReference>
<dbReference type="PANTHER" id="PTHR43668">
    <property type="entry name" value="ALLANTOINASE"/>
    <property type="match status" value="1"/>
</dbReference>
<accession>A0A409WWC3</accession>
<dbReference type="GO" id="GO:0005737">
    <property type="term" value="C:cytoplasm"/>
    <property type="evidence" value="ECO:0007669"/>
    <property type="project" value="TreeGrafter"/>
</dbReference>
<dbReference type="SUPFAM" id="SSF51556">
    <property type="entry name" value="Metallo-dependent hydrolases"/>
    <property type="match status" value="1"/>
</dbReference>
<evidence type="ECO:0000313" key="2">
    <source>
        <dbReference type="EMBL" id="PPQ82808.1"/>
    </source>
</evidence>